<dbReference type="EMBL" id="LN649232">
    <property type="protein sequence ID" value="CEI40024.1"/>
    <property type="molecule type" value="Genomic_DNA"/>
</dbReference>
<feature type="region of interest" description="Disordered" evidence="1">
    <location>
        <begin position="121"/>
        <end position="159"/>
    </location>
</feature>
<reference evidence="3" key="1">
    <citation type="submission" date="2014-10" db="EMBL/GenBank/DDBJ databases">
        <authorList>
            <person name="King R."/>
        </authorList>
    </citation>
    <scope>NUCLEOTIDE SEQUENCE [LARGE SCALE GENOMIC DNA]</scope>
    <source>
        <strain evidence="3">A3/5</strain>
    </source>
</reference>
<name>A0A2L2SPZ9_9HYPO</name>
<proteinExistence type="predicted"/>
<sequence length="159" mass="18709">MPQRYPQTHQDGIWRLTLLSSPWFDCPIFEDLLMKPIGSNDLDMTPWEPGTKLTNRDPFHPELLSLFLDRWWSEAFNWHLRRFDNDDVVLPLTAGYYHEMYGPEAMDWHTIREEIAIKNQVRNDEDDQGESQPDKTFPDENAVDAAGNLADFSSLRIRE</sequence>
<accession>A0A2L2SPZ9</accession>
<evidence type="ECO:0000313" key="3">
    <source>
        <dbReference type="Proteomes" id="UP000245910"/>
    </source>
</evidence>
<keyword evidence="3" id="KW-1185">Reference proteome</keyword>
<protein>
    <submittedName>
        <fullName evidence="2">Uncharacterized protein</fullName>
    </submittedName>
</protein>
<dbReference type="Proteomes" id="UP000245910">
    <property type="component" value="Chromosome IIII"/>
</dbReference>
<evidence type="ECO:0000256" key="1">
    <source>
        <dbReference type="SAM" id="MobiDB-lite"/>
    </source>
</evidence>
<dbReference type="AlphaFoldDB" id="A0A2L2SPZ9"/>
<evidence type="ECO:0000313" key="2">
    <source>
        <dbReference type="EMBL" id="CEI40024.1"/>
    </source>
</evidence>
<organism evidence="2 3">
    <name type="scientific">Fusarium venenatum</name>
    <dbReference type="NCBI Taxonomy" id="56646"/>
    <lineage>
        <taxon>Eukaryota</taxon>
        <taxon>Fungi</taxon>
        <taxon>Dikarya</taxon>
        <taxon>Ascomycota</taxon>
        <taxon>Pezizomycotina</taxon>
        <taxon>Sordariomycetes</taxon>
        <taxon>Hypocreomycetidae</taxon>
        <taxon>Hypocreales</taxon>
        <taxon>Nectriaceae</taxon>
        <taxon>Fusarium</taxon>
    </lineage>
</organism>